<dbReference type="Pfam" id="PF05930">
    <property type="entry name" value="Phage_AlpA"/>
    <property type="match status" value="1"/>
</dbReference>
<evidence type="ECO:0000313" key="2">
    <source>
        <dbReference type="Proteomes" id="UP000183454"/>
    </source>
</evidence>
<dbReference type="Proteomes" id="UP000183454">
    <property type="component" value="Unassembled WGS sequence"/>
</dbReference>
<sequence>MGITTFIPILLRLAMVLESRGVRKSQHYEDIKEGLFTPPIKIGARASAWPAHEVAALNSARIAGKSEDEIRQLVIDLIAARTKGE</sequence>
<dbReference type="Gene3D" id="1.10.238.160">
    <property type="match status" value="1"/>
</dbReference>
<dbReference type="AlphaFoldDB" id="A0A1H2Y356"/>
<organism evidence="1 2">
    <name type="scientific">Nitrosomonas communis</name>
    <dbReference type="NCBI Taxonomy" id="44574"/>
    <lineage>
        <taxon>Bacteria</taxon>
        <taxon>Pseudomonadati</taxon>
        <taxon>Pseudomonadota</taxon>
        <taxon>Betaproteobacteria</taxon>
        <taxon>Nitrosomonadales</taxon>
        <taxon>Nitrosomonadaceae</taxon>
        <taxon>Nitrosomonas</taxon>
    </lineage>
</organism>
<protein>
    <submittedName>
        <fullName evidence="1">Prophage regulatory protein</fullName>
    </submittedName>
</protein>
<gene>
    <name evidence="1" type="ORF">SAMN05421882_104612</name>
</gene>
<evidence type="ECO:0000313" key="1">
    <source>
        <dbReference type="EMBL" id="SDW99566.1"/>
    </source>
</evidence>
<dbReference type="RefSeq" id="WP_170828976.1">
    <property type="nucleotide sequence ID" value="NZ_FNNH01000046.1"/>
</dbReference>
<dbReference type="EMBL" id="FNNH01000046">
    <property type="protein sequence ID" value="SDW99566.1"/>
    <property type="molecule type" value="Genomic_DNA"/>
</dbReference>
<accession>A0A1H2Y356</accession>
<dbReference type="InterPro" id="IPR010260">
    <property type="entry name" value="AlpA"/>
</dbReference>
<name>A0A1H2Y356_9PROT</name>
<proteinExistence type="predicted"/>
<reference evidence="1 2" key="1">
    <citation type="submission" date="2016-10" db="EMBL/GenBank/DDBJ databases">
        <authorList>
            <person name="de Groot N.N."/>
        </authorList>
    </citation>
    <scope>NUCLEOTIDE SEQUENCE [LARGE SCALE GENOMIC DNA]</scope>
    <source>
        <strain evidence="1 2">Nm110</strain>
    </source>
</reference>